<dbReference type="InterPro" id="IPR013595">
    <property type="entry name" value="Pept_S33_TAP-like_C"/>
</dbReference>
<name>A0ABX2EL39_9BURK</name>
<dbReference type="Proteomes" id="UP000737171">
    <property type="component" value="Unassembled WGS sequence"/>
</dbReference>
<evidence type="ECO:0000256" key="3">
    <source>
        <dbReference type="ARBA" id="ARBA00022801"/>
    </source>
</evidence>
<feature type="chain" id="PRO_5046561447" evidence="4">
    <location>
        <begin position="24"/>
        <end position="496"/>
    </location>
</feature>
<feature type="signal peptide" evidence="4">
    <location>
        <begin position="1"/>
        <end position="23"/>
    </location>
</feature>
<evidence type="ECO:0000256" key="4">
    <source>
        <dbReference type="SAM" id="SignalP"/>
    </source>
</evidence>
<gene>
    <name evidence="7" type="ORF">HLB44_20390</name>
</gene>
<dbReference type="InterPro" id="IPR029058">
    <property type="entry name" value="AB_hydrolase_fold"/>
</dbReference>
<evidence type="ECO:0000313" key="8">
    <source>
        <dbReference type="Proteomes" id="UP000737171"/>
    </source>
</evidence>
<sequence>MKPFAWMTVLAAAAALATPPADAASLRPCRLKGVEHEALCGTLSRPLDPALPNGTRITLRYAVLPALARHKRPDPVFFFAGGPGQSAVELAGPLSKRFARFSNRRDLVFVDQRGTGESAPLKCPDDAERQPPRPLAELLDEALMIERLAACRAVLQKLPHGDLTKYTTTIAMADIDAVRQALGVERINAIGGSYGTRAVLEYQRQFPQRLRRAVIDGVAPPDMVLPAAFSQDNQAALDAVFAACEQDDACRRSHPALRERWQQLLASLPREIRVQHPVTGAFETVRLGRGMLLGAVRGPLYAPPLAAGLPAAIDAAAAGRFEPLLGLSSALGGSEGLATGMHFSVVCAEDLPTVAPGATPTDTATAGRDFGDHFAALYRRVCADWPRGTPPADFYRIPLAPAPTLVLSGGADPVTPPRHGERIAQALGAKARHVIVAQAGHGVLQLACVRDAVVRFVDAADEAAALKVETDCAAKLPRPPAFVPVAPVAPAGKESR</sequence>
<dbReference type="Pfam" id="PF00561">
    <property type="entry name" value="Abhydrolase_1"/>
    <property type="match status" value="1"/>
</dbReference>
<evidence type="ECO:0000313" key="7">
    <source>
        <dbReference type="EMBL" id="NRF69362.1"/>
    </source>
</evidence>
<evidence type="ECO:0000256" key="2">
    <source>
        <dbReference type="ARBA" id="ARBA00022729"/>
    </source>
</evidence>
<organism evidence="7 8">
    <name type="scientific">Pseudaquabacterium terrae</name>
    <dbReference type="NCBI Taxonomy" id="2732868"/>
    <lineage>
        <taxon>Bacteria</taxon>
        <taxon>Pseudomonadati</taxon>
        <taxon>Pseudomonadota</taxon>
        <taxon>Betaproteobacteria</taxon>
        <taxon>Burkholderiales</taxon>
        <taxon>Sphaerotilaceae</taxon>
        <taxon>Pseudaquabacterium</taxon>
    </lineage>
</organism>
<dbReference type="InterPro" id="IPR000073">
    <property type="entry name" value="AB_hydrolase_1"/>
</dbReference>
<keyword evidence="3 7" id="KW-0378">Hydrolase</keyword>
<proteinExistence type="inferred from homology"/>
<evidence type="ECO:0000259" key="6">
    <source>
        <dbReference type="Pfam" id="PF08386"/>
    </source>
</evidence>
<dbReference type="RefSeq" id="WP_173126087.1">
    <property type="nucleotide sequence ID" value="NZ_JABRWJ010000006.1"/>
</dbReference>
<dbReference type="PANTHER" id="PTHR43248">
    <property type="entry name" value="2-SUCCINYL-6-HYDROXY-2,4-CYCLOHEXADIENE-1-CARBOXYLATE SYNTHASE"/>
    <property type="match status" value="1"/>
</dbReference>
<dbReference type="SUPFAM" id="SSF53474">
    <property type="entry name" value="alpha/beta-Hydrolases"/>
    <property type="match status" value="1"/>
</dbReference>
<comment type="similarity">
    <text evidence="1">Belongs to the peptidase S33 family.</text>
</comment>
<comment type="caution">
    <text evidence="7">The sequence shown here is derived from an EMBL/GenBank/DDBJ whole genome shotgun (WGS) entry which is preliminary data.</text>
</comment>
<dbReference type="Pfam" id="PF08386">
    <property type="entry name" value="Abhydrolase_4"/>
    <property type="match status" value="1"/>
</dbReference>
<feature type="domain" description="Peptidase S33 tripeptidyl aminopeptidase-like C-terminal" evidence="6">
    <location>
        <begin position="378"/>
        <end position="459"/>
    </location>
</feature>
<evidence type="ECO:0000256" key="1">
    <source>
        <dbReference type="ARBA" id="ARBA00010088"/>
    </source>
</evidence>
<feature type="domain" description="AB hydrolase-1" evidence="5">
    <location>
        <begin position="75"/>
        <end position="243"/>
    </location>
</feature>
<dbReference type="EMBL" id="JABRWJ010000006">
    <property type="protein sequence ID" value="NRF69362.1"/>
    <property type="molecule type" value="Genomic_DNA"/>
</dbReference>
<accession>A0ABX2EL39</accession>
<keyword evidence="8" id="KW-1185">Reference proteome</keyword>
<protein>
    <submittedName>
        <fullName evidence="7">Alpha/beta fold hydrolase</fullName>
    </submittedName>
</protein>
<dbReference type="GO" id="GO:0016787">
    <property type="term" value="F:hydrolase activity"/>
    <property type="evidence" value="ECO:0007669"/>
    <property type="project" value="UniProtKB-KW"/>
</dbReference>
<reference evidence="7 8" key="1">
    <citation type="submission" date="2020-05" db="EMBL/GenBank/DDBJ databases">
        <title>Aquincola sp. isolate from soil.</title>
        <authorList>
            <person name="Han J."/>
            <person name="Kim D.-U."/>
        </authorList>
    </citation>
    <scope>NUCLEOTIDE SEQUENCE [LARGE SCALE GENOMIC DNA]</scope>
    <source>
        <strain evidence="7 8">S2</strain>
    </source>
</reference>
<dbReference type="InterPro" id="IPR051601">
    <property type="entry name" value="Serine_prot/Carboxylest_S33"/>
</dbReference>
<dbReference type="Gene3D" id="3.40.50.1820">
    <property type="entry name" value="alpha/beta hydrolase"/>
    <property type="match status" value="1"/>
</dbReference>
<keyword evidence="2 4" id="KW-0732">Signal</keyword>
<dbReference type="PANTHER" id="PTHR43248:SF29">
    <property type="entry name" value="TRIPEPTIDYL AMINOPEPTIDASE"/>
    <property type="match status" value="1"/>
</dbReference>
<evidence type="ECO:0000259" key="5">
    <source>
        <dbReference type="Pfam" id="PF00561"/>
    </source>
</evidence>